<evidence type="ECO:0000256" key="4">
    <source>
        <dbReference type="ARBA" id="ARBA00022227"/>
    </source>
</evidence>
<feature type="active site" evidence="10">
    <location>
        <position position="413"/>
    </location>
</feature>
<evidence type="ECO:0000256" key="9">
    <source>
        <dbReference type="PIRNR" id="PIRNR005700"/>
    </source>
</evidence>
<dbReference type="GO" id="GO:0070005">
    <property type="term" value="F:cysteine-type aminopeptidase activity"/>
    <property type="evidence" value="ECO:0007669"/>
    <property type="project" value="InterPro"/>
</dbReference>
<dbReference type="GO" id="GO:0009636">
    <property type="term" value="P:response to toxic substance"/>
    <property type="evidence" value="ECO:0007669"/>
    <property type="project" value="TreeGrafter"/>
</dbReference>
<keyword evidence="8 9" id="KW-0788">Thiol protease</keyword>
<sequence>MSSNHAQVNGSNNSLPGIPIINKGEGVLSPEFLQKTREAFLADPKYRLAKNSVSRSDPLDVLLDKEVKDSITHSYTYHVADHECKATAQKASGRCWLFAFLNVVRLPMTSKYKLPDDFQLSQSYLFFWDKIERSNYFLESILETVDEPVDGRLVSWLLTAPVQDGGQWDMICNLVNKYGLVPVSVYPESWNSSNSRRMNLILTTKLREFAMILRRQSKQGYTKQQLRSTKEEMLQQVYRIVSICLGVVPTVFDWEFEDKDKKYHCYKNLTPQTFYREYVDYRVDDKICLVHDPRPNHPYGKLYTVDYLGNMVSGLPVRYNNQPIEILKSCALESIKHGEAVWFGCDVGKFLQRQLGFMDLRIFDYDLVFGTSLLGQTKAERLEYGESQMTHAMVLTAVSCDEDNKTTKWRVENSWGDELGEKGYFMMTDKWFDEFVYEVVVDKKYLNEDILKVMEQEPVHLPPWDPFGALA</sequence>
<dbReference type="Proteomes" id="UP001300502">
    <property type="component" value="Unassembled WGS sequence"/>
</dbReference>
<dbReference type="GO" id="GO:0005737">
    <property type="term" value="C:cytoplasm"/>
    <property type="evidence" value="ECO:0007669"/>
    <property type="project" value="UniProtKB-SubCell"/>
</dbReference>
<dbReference type="EC" id="3.4.22.40" evidence="3"/>
<evidence type="ECO:0000256" key="6">
    <source>
        <dbReference type="ARBA" id="ARBA00022670"/>
    </source>
</evidence>
<comment type="subcellular location">
    <subcellularLocation>
        <location evidence="2">Cytoplasm</location>
    </subcellularLocation>
</comment>
<evidence type="ECO:0000256" key="7">
    <source>
        <dbReference type="ARBA" id="ARBA00022801"/>
    </source>
</evidence>
<reference evidence="11 12" key="1">
    <citation type="submission" date="2022-07" db="EMBL/GenBank/DDBJ databases">
        <title>Genome-wide signatures of adaptation to extreme environments.</title>
        <authorList>
            <person name="Cho C.H."/>
            <person name="Yoon H.S."/>
        </authorList>
    </citation>
    <scope>NUCLEOTIDE SEQUENCE [LARGE SCALE GENOMIC DNA]</scope>
    <source>
        <strain evidence="11 12">108.79 E11</strain>
    </source>
</reference>
<keyword evidence="7 9" id="KW-0378">Hydrolase</keyword>
<name>A0AAV9I6V2_9RHOD</name>
<evidence type="ECO:0000313" key="12">
    <source>
        <dbReference type="Proteomes" id="UP001300502"/>
    </source>
</evidence>
<dbReference type="GO" id="GO:0043418">
    <property type="term" value="P:homocysteine catabolic process"/>
    <property type="evidence" value="ECO:0007669"/>
    <property type="project" value="TreeGrafter"/>
</dbReference>
<dbReference type="CDD" id="cd00585">
    <property type="entry name" value="Peptidase_C1B"/>
    <property type="match status" value="1"/>
</dbReference>
<accession>A0AAV9I6V2</accession>
<dbReference type="PIRSF" id="PIRSF005700">
    <property type="entry name" value="PepC"/>
    <property type="match status" value="1"/>
</dbReference>
<dbReference type="Pfam" id="PF03051">
    <property type="entry name" value="Peptidase_C1_2"/>
    <property type="match status" value="1"/>
</dbReference>
<evidence type="ECO:0000256" key="1">
    <source>
        <dbReference type="ARBA" id="ARBA00000423"/>
    </source>
</evidence>
<comment type="caution">
    <text evidence="11">The sequence shown here is derived from an EMBL/GenBank/DDBJ whole genome shotgun (WGS) entry which is preliminary data.</text>
</comment>
<comment type="catalytic activity">
    <reaction evidence="1">
        <text>Inactivates bleomycin B2 (a cytotoxic glycometallopeptide) by hydrolysis of a carboxyamide bond of beta-aminoalanine, but also shows general aminopeptidase activity. The specificity varies somewhat with source, but amino acid arylamides of Met, Leu and Ala are preferred.</text>
        <dbReference type="EC" id="3.4.22.40"/>
    </reaction>
</comment>
<evidence type="ECO:0000256" key="5">
    <source>
        <dbReference type="ARBA" id="ARBA00022490"/>
    </source>
</evidence>
<dbReference type="FunFam" id="3.90.70.10:FF:000021">
    <property type="entry name" value="Bleomycin hydrolase"/>
    <property type="match status" value="1"/>
</dbReference>
<protein>
    <recommendedName>
        <fullName evidence="4">Bleomycin hydrolase</fullName>
        <ecNumber evidence="3">3.4.22.40</ecNumber>
    </recommendedName>
</protein>
<dbReference type="GO" id="GO:0006508">
    <property type="term" value="P:proteolysis"/>
    <property type="evidence" value="ECO:0007669"/>
    <property type="project" value="UniProtKB-KW"/>
</dbReference>
<proteinExistence type="inferred from homology"/>
<dbReference type="AlphaFoldDB" id="A0AAV9I6V2"/>
<feature type="active site" evidence="10">
    <location>
        <position position="95"/>
    </location>
</feature>
<keyword evidence="5" id="KW-0963">Cytoplasm</keyword>
<evidence type="ECO:0000256" key="10">
    <source>
        <dbReference type="PIRSR" id="PIRSR005700-1"/>
    </source>
</evidence>
<dbReference type="PANTHER" id="PTHR10363:SF2">
    <property type="entry name" value="BLEOMYCIN HYDROLASE"/>
    <property type="match status" value="1"/>
</dbReference>
<dbReference type="Gene3D" id="3.90.70.10">
    <property type="entry name" value="Cysteine proteinases"/>
    <property type="match status" value="1"/>
</dbReference>
<evidence type="ECO:0000256" key="8">
    <source>
        <dbReference type="ARBA" id="ARBA00022807"/>
    </source>
</evidence>
<comment type="similarity">
    <text evidence="9">Belongs to the peptidase C1 family.</text>
</comment>
<keyword evidence="12" id="KW-1185">Reference proteome</keyword>
<feature type="active site" evidence="10">
    <location>
        <position position="391"/>
    </location>
</feature>
<gene>
    <name evidence="11" type="ORF">GAYE_PCTG32G0790</name>
</gene>
<organism evidence="11 12">
    <name type="scientific">Galdieria yellowstonensis</name>
    <dbReference type="NCBI Taxonomy" id="3028027"/>
    <lineage>
        <taxon>Eukaryota</taxon>
        <taxon>Rhodophyta</taxon>
        <taxon>Bangiophyceae</taxon>
        <taxon>Galdieriales</taxon>
        <taxon>Galdieriaceae</taxon>
        <taxon>Galdieria</taxon>
    </lineage>
</organism>
<dbReference type="PANTHER" id="PTHR10363">
    <property type="entry name" value="BLEOMYCIN HYDROLASE"/>
    <property type="match status" value="1"/>
</dbReference>
<evidence type="ECO:0000256" key="3">
    <source>
        <dbReference type="ARBA" id="ARBA00012465"/>
    </source>
</evidence>
<dbReference type="GO" id="GO:0004197">
    <property type="term" value="F:cysteine-type endopeptidase activity"/>
    <property type="evidence" value="ECO:0007669"/>
    <property type="project" value="UniProtKB-EC"/>
</dbReference>
<keyword evidence="6 9" id="KW-0645">Protease</keyword>
<dbReference type="EMBL" id="JANCYU010000009">
    <property type="protein sequence ID" value="KAK4522900.1"/>
    <property type="molecule type" value="Genomic_DNA"/>
</dbReference>
<dbReference type="SUPFAM" id="SSF54001">
    <property type="entry name" value="Cysteine proteinases"/>
    <property type="match status" value="1"/>
</dbReference>
<evidence type="ECO:0000256" key="2">
    <source>
        <dbReference type="ARBA" id="ARBA00004496"/>
    </source>
</evidence>
<dbReference type="InterPro" id="IPR038765">
    <property type="entry name" value="Papain-like_cys_pep_sf"/>
</dbReference>
<evidence type="ECO:0000313" key="11">
    <source>
        <dbReference type="EMBL" id="KAK4522900.1"/>
    </source>
</evidence>
<dbReference type="InterPro" id="IPR004134">
    <property type="entry name" value="Peptidase_C1B"/>
</dbReference>